<protein>
    <recommendedName>
        <fullName evidence="7">DNA-directed RNA polymerase subunit beta'</fullName>
        <shortName evidence="7">RNAP subunit beta'</shortName>
        <ecNumber evidence="7">2.7.7.6</ecNumber>
    </recommendedName>
    <alternativeName>
        <fullName evidence="7">RNA polymerase subunit beta'</fullName>
    </alternativeName>
    <alternativeName>
        <fullName evidence="7">Transcriptase subunit beta'</fullName>
    </alternativeName>
</protein>
<dbReference type="GO" id="GO:0000428">
    <property type="term" value="C:DNA-directed RNA polymerase complex"/>
    <property type="evidence" value="ECO:0007669"/>
    <property type="project" value="UniProtKB-KW"/>
</dbReference>
<evidence type="ECO:0000313" key="10">
    <source>
        <dbReference type="EMBL" id="OGB74458.1"/>
    </source>
</evidence>
<feature type="binding site" evidence="7">
    <location>
        <position position="81"/>
    </location>
    <ligand>
        <name>Zn(2+)</name>
        <dbReference type="ChEBI" id="CHEBI:29105"/>
        <label>1</label>
    </ligand>
</feature>
<evidence type="ECO:0000256" key="4">
    <source>
        <dbReference type="ARBA" id="ARBA00022723"/>
    </source>
</evidence>
<dbReference type="Gene3D" id="1.10.40.90">
    <property type="match status" value="1"/>
</dbReference>
<dbReference type="Gene3D" id="2.40.40.20">
    <property type="match status" value="1"/>
</dbReference>
<feature type="binding site" evidence="7">
    <location>
        <position position="918"/>
    </location>
    <ligand>
        <name>Zn(2+)</name>
        <dbReference type="ChEBI" id="CHEBI:29105"/>
        <label>2</label>
    </ligand>
</feature>
<keyword evidence="1 7" id="KW-0240">DNA-directed RNA polymerase</keyword>
<feature type="binding site" evidence="7">
    <location>
        <position position="911"/>
    </location>
    <ligand>
        <name>Zn(2+)</name>
        <dbReference type="ChEBI" id="CHEBI:29105"/>
        <label>2</label>
    </ligand>
</feature>
<evidence type="ECO:0000256" key="3">
    <source>
        <dbReference type="ARBA" id="ARBA00022695"/>
    </source>
</evidence>
<feature type="binding site" evidence="7">
    <location>
        <position position="839"/>
    </location>
    <ligand>
        <name>Zn(2+)</name>
        <dbReference type="ChEBI" id="CHEBI:29105"/>
        <label>2</label>
    </ligand>
</feature>
<feature type="binding site" evidence="7">
    <location>
        <position position="514"/>
    </location>
    <ligand>
        <name>Mg(2+)</name>
        <dbReference type="ChEBI" id="CHEBI:18420"/>
    </ligand>
</feature>
<dbReference type="Gene3D" id="1.10.1790.20">
    <property type="match status" value="1"/>
</dbReference>
<name>A0A1F4NT21_UNCK3</name>
<feature type="binding site" evidence="7">
    <location>
        <position position="921"/>
    </location>
    <ligand>
        <name>Zn(2+)</name>
        <dbReference type="ChEBI" id="CHEBI:29105"/>
        <label>2</label>
    </ligand>
</feature>
<dbReference type="HAMAP" id="MF_01322">
    <property type="entry name" value="RNApol_bact_RpoC"/>
    <property type="match status" value="1"/>
</dbReference>
<evidence type="ECO:0000256" key="8">
    <source>
        <dbReference type="RuleBase" id="RU004279"/>
    </source>
</evidence>
<comment type="subunit">
    <text evidence="7">The RNAP catalytic core consists of 2 alpha, 1 beta, 1 beta' and 1 omega subunit. When a sigma factor is associated with the core the holoenzyme is formed, which can initiate transcription.</text>
</comment>
<dbReference type="EMBL" id="META01000002">
    <property type="protein sequence ID" value="OGB74458.1"/>
    <property type="molecule type" value="Genomic_DNA"/>
</dbReference>
<comment type="cofactor">
    <cofactor evidence="7">
        <name>Mg(2+)</name>
        <dbReference type="ChEBI" id="CHEBI:18420"/>
    </cofactor>
    <text evidence="7">Binds 1 Mg(2+) ion per subunit.</text>
</comment>
<dbReference type="Pfam" id="PF04997">
    <property type="entry name" value="RNA_pol_Rpb1_1"/>
    <property type="match status" value="1"/>
</dbReference>
<dbReference type="NCBIfam" id="TIGR02386">
    <property type="entry name" value="rpoC_TIGR"/>
    <property type="match status" value="1"/>
</dbReference>
<feature type="binding site" evidence="7">
    <location>
        <position position="65"/>
    </location>
    <ligand>
        <name>Zn(2+)</name>
        <dbReference type="ChEBI" id="CHEBI:29105"/>
        <label>1</label>
    </ligand>
</feature>
<organism evidence="10 11">
    <name type="scientific">candidate division Kazan bacterium RBG_13_50_9</name>
    <dbReference type="NCBI Taxonomy" id="1798535"/>
    <lineage>
        <taxon>Bacteria</taxon>
        <taxon>Bacteria division Kazan-3B-28</taxon>
    </lineage>
</organism>
<dbReference type="GO" id="GO:0003899">
    <property type="term" value="F:DNA-directed RNA polymerase activity"/>
    <property type="evidence" value="ECO:0007669"/>
    <property type="project" value="UniProtKB-UniRule"/>
</dbReference>
<sequence>MRKRPSAESFAAVRISLASPEQILAWSHGEVTKPETINYRTLKPEKDGLFDERIFGPTKDWECYCGKYKKVRYKGVVCDKCGVEVTRSVVRRERMGHIGLAVPVSHIWYLRGAPSRLALALDVQSKRLEQVIYFAAYIITEVDEEARKQALDQLASEYSQHTKALKNEYKTKTSDTKAQERTRLTKELSDKLDKLKAAYHTAITEIHDLKGHRIISELEYRDLSLKYGSVFKAGIGAEAVFGLVSHIDLVAQVKALRHELKEALGQKRKRLQKRLRLLEGLTKAHLRPEWMLVKNLPVIPPDLRPMVQLDGGRFATSDLNDLYRRVINRNNRLKKLQDIGAPEVITRNEKRMLQEAVDALFDLTAREASTSTTSKRKLKSLADLLRGKQGRFRQNLLGKRVDYSGRSVIVVGPTLNLYECGIPKGIALEIFKPFVISILVRNEVVHNVKTASKMVEKQVPEVWDALDEVIGKYYVLLNRAPTLHRLGIQAFKPVLVEGNAIQLHPLVCTAYNADFDGDQMAVHLPLSQPAQEEAREIMLSVRNLLKPATGDPIIVPGQDVVLGCYYMTLSKPIEDGLALPLFDDLQEALLAFDNGRINYHDPVRARVNGVIVTTTLGRLLFNQVIPPELGFINEVVTKQTLKRVINQVHARFGDETTAKFADDLKNTGFSFATSSGTTLSVGDLHIPDEKAEIVRVAEEKIEQIRQQYKDGLITVDERRRLSTKLWGEIKETIEDLVSKSDDLFSPVYMMIDSKARGSAEQLNQMVGMKGVVVNPAGVKIELPVKSNYKEGLTSLEYFISTHGARKGGADTALRTSDAGYLTRRLVDVAQDVVVAEEDCGTKQGRTVHLEDARAINETLSSTVRGRFLAEAVRDQKGGVLLKAGTFLDESNVSLLDEHGIKEVVVRSPLGCVARKGVCRKCYGTDLARGSLVKLGEAVGIVAAQSIGEPGTQLTMRTFHTGGVASALDITQGLPRVEELFEARTPKVEAILAERDGRVKLTEISGRKFLQLLAAVEHTVELPKGSGVTLKVQDGQEVKKGDVIAQDKDGLPIEATVSGTVVLSGSRPRIVYKKKEAFEYPITSNIFVRALDGQEVKKGERLTEGHYNLRDLLRLKGEPAVKRYIINEIQKIYALQGQNINDKHVEIIISKMFGRTRIKEEGDSHYMAGEVISRLRFQEEVEKLKTAGKTPPICENLLLGISKAALSTEGFLSAASFQETTRVLVEAATTGTVDYLTGLKENVIIGRLIPAGTGFRERAGAKTADTDEDTAE</sequence>
<dbReference type="InterPro" id="IPR006592">
    <property type="entry name" value="RNA_pol_N"/>
</dbReference>
<dbReference type="Pfam" id="PF04998">
    <property type="entry name" value="RNA_pol_Rpb1_5"/>
    <property type="match status" value="1"/>
</dbReference>
<dbReference type="CDD" id="cd01609">
    <property type="entry name" value="RNAP_beta'_N"/>
    <property type="match status" value="1"/>
</dbReference>
<keyword evidence="2 7" id="KW-0808">Transferase</keyword>
<evidence type="ECO:0000313" key="11">
    <source>
        <dbReference type="Proteomes" id="UP000176651"/>
    </source>
</evidence>
<dbReference type="InterPro" id="IPR007083">
    <property type="entry name" value="RNA_pol_Rpb1_4"/>
</dbReference>
<gene>
    <name evidence="7" type="primary">rpoC</name>
    <name evidence="10" type="ORF">A2V68_01865</name>
</gene>
<comment type="catalytic activity">
    <reaction evidence="6 7 8">
        <text>RNA(n) + a ribonucleoside 5'-triphosphate = RNA(n+1) + diphosphate</text>
        <dbReference type="Rhea" id="RHEA:21248"/>
        <dbReference type="Rhea" id="RHEA-COMP:14527"/>
        <dbReference type="Rhea" id="RHEA-COMP:17342"/>
        <dbReference type="ChEBI" id="CHEBI:33019"/>
        <dbReference type="ChEBI" id="CHEBI:61557"/>
        <dbReference type="ChEBI" id="CHEBI:140395"/>
        <dbReference type="EC" id="2.7.7.6"/>
    </reaction>
</comment>
<dbReference type="Proteomes" id="UP000176651">
    <property type="component" value="Unassembled WGS sequence"/>
</dbReference>
<dbReference type="GO" id="GO:0003677">
    <property type="term" value="F:DNA binding"/>
    <property type="evidence" value="ECO:0007669"/>
    <property type="project" value="UniProtKB-UniRule"/>
</dbReference>
<dbReference type="SUPFAM" id="SSF64484">
    <property type="entry name" value="beta and beta-prime subunits of DNA dependent RNA-polymerase"/>
    <property type="match status" value="1"/>
</dbReference>
<feature type="binding site" evidence="7">
    <location>
        <position position="78"/>
    </location>
    <ligand>
        <name>Zn(2+)</name>
        <dbReference type="ChEBI" id="CHEBI:29105"/>
        <label>1</label>
    </ligand>
</feature>
<dbReference type="Pfam" id="PF04983">
    <property type="entry name" value="RNA_pol_Rpb1_3"/>
    <property type="match status" value="1"/>
</dbReference>
<comment type="similarity">
    <text evidence="7 8">Belongs to the RNA polymerase beta' chain family.</text>
</comment>
<reference evidence="10 11" key="1">
    <citation type="journal article" date="2016" name="Nat. Commun.">
        <title>Thousands of microbial genomes shed light on interconnected biogeochemical processes in an aquifer system.</title>
        <authorList>
            <person name="Anantharaman K."/>
            <person name="Brown C.T."/>
            <person name="Hug L.A."/>
            <person name="Sharon I."/>
            <person name="Castelle C.J."/>
            <person name="Probst A.J."/>
            <person name="Thomas B.C."/>
            <person name="Singh A."/>
            <person name="Wilkins M.J."/>
            <person name="Karaoz U."/>
            <person name="Brodie E.L."/>
            <person name="Williams K.H."/>
            <person name="Hubbard S.S."/>
            <person name="Banfield J.F."/>
        </authorList>
    </citation>
    <scope>NUCLEOTIDE SEQUENCE [LARGE SCALE GENOMIC DNA]</scope>
</reference>
<dbReference type="InterPro" id="IPR044893">
    <property type="entry name" value="RNA_pol_Rpb1_clamp_domain"/>
</dbReference>
<dbReference type="GO" id="GO:0000287">
    <property type="term" value="F:magnesium ion binding"/>
    <property type="evidence" value="ECO:0007669"/>
    <property type="project" value="UniProtKB-UniRule"/>
</dbReference>
<dbReference type="CDD" id="cd02655">
    <property type="entry name" value="RNAP_beta'_C"/>
    <property type="match status" value="1"/>
</dbReference>
<feature type="binding site" evidence="7">
    <location>
        <position position="63"/>
    </location>
    <ligand>
        <name>Zn(2+)</name>
        <dbReference type="ChEBI" id="CHEBI:29105"/>
        <label>1</label>
    </ligand>
</feature>
<keyword evidence="5 7" id="KW-0804">Transcription</keyword>
<evidence type="ECO:0000256" key="2">
    <source>
        <dbReference type="ARBA" id="ARBA00022679"/>
    </source>
</evidence>
<dbReference type="EC" id="2.7.7.6" evidence="7"/>
<comment type="caution">
    <text evidence="10">The sequence shown here is derived from an EMBL/GenBank/DDBJ whole genome shotgun (WGS) entry which is preliminary data.</text>
</comment>
<dbReference type="InterPro" id="IPR038120">
    <property type="entry name" value="Rpb1_funnel_sf"/>
</dbReference>
<dbReference type="Gene3D" id="1.10.150.390">
    <property type="match status" value="1"/>
</dbReference>
<dbReference type="Gene3D" id="4.10.860.120">
    <property type="entry name" value="RNA polymerase II, clamp domain"/>
    <property type="match status" value="1"/>
</dbReference>
<dbReference type="GO" id="GO:0008270">
    <property type="term" value="F:zinc ion binding"/>
    <property type="evidence" value="ECO:0007669"/>
    <property type="project" value="UniProtKB-UniRule"/>
</dbReference>
<dbReference type="GO" id="GO:0006351">
    <property type="term" value="P:DNA-templated transcription"/>
    <property type="evidence" value="ECO:0007669"/>
    <property type="project" value="UniProtKB-UniRule"/>
</dbReference>
<dbReference type="InterPro" id="IPR007081">
    <property type="entry name" value="RNA_pol_Rpb1_5"/>
</dbReference>
<proteinExistence type="inferred from homology"/>
<dbReference type="STRING" id="1798535.A2V68_01865"/>
<dbReference type="Gene3D" id="1.10.132.30">
    <property type="match status" value="1"/>
</dbReference>
<feature type="binding site" evidence="7">
    <location>
        <position position="516"/>
    </location>
    <ligand>
        <name>Mg(2+)</name>
        <dbReference type="ChEBI" id="CHEBI:18420"/>
    </ligand>
</feature>
<evidence type="ECO:0000256" key="6">
    <source>
        <dbReference type="ARBA" id="ARBA00048552"/>
    </source>
</evidence>
<evidence type="ECO:0000256" key="7">
    <source>
        <dbReference type="HAMAP-Rule" id="MF_01322"/>
    </source>
</evidence>
<evidence type="ECO:0000259" key="9">
    <source>
        <dbReference type="SMART" id="SM00663"/>
    </source>
</evidence>
<comment type="cofactor">
    <cofactor evidence="7">
        <name>Zn(2+)</name>
        <dbReference type="ChEBI" id="CHEBI:29105"/>
    </cofactor>
    <text evidence="7">Binds 2 Zn(2+) ions per subunit.</text>
</comment>
<keyword evidence="7" id="KW-0862">Zinc</keyword>
<comment type="function">
    <text evidence="7 8">DNA-dependent RNA polymerase catalyzes the transcription of DNA into RNA using the four ribonucleoside triphosphates as substrates.</text>
</comment>
<dbReference type="InterPro" id="IPR007066">
    <property type="entry name" value="RNA_pol_Rpb1_3"/>
</dbReference>
<dbReference type="PANTHER" id="PTHR19376">
    <property type="entry name" value="DNA-DIRECTED RNA POLYMERASE"/>
    <property type="match status" value="1"/>
</dbReference>
<accession>A0A1F4NT21</accession>
<dbReference type="Gene3D" id="2.40.50.100">
    <property type="match status" value="2"/>
</dbReference>
<dbReference type="InterPro" id="IPR012754">
    <property type="entry name" value="DNA-dir_RpoC_beta_prime_bact"/>
</dbReference>
<dbReference type="InterPro" id="IPR042102">
    <property type="entry name" value="RNA_pol_Rpb1_3_sf"/>
</dbReference>
<dbReference type="Gene3D" id="1.10.274.100">
    <property type="entry name" value="RNA polymerase Rpb1, domain 3"/>
    <property type="match status" value="2"/>
</dbReference>
<feature type="binding site" evidence="7">
    <location>
        <position position="518"/>
    </location>
    <ligand>
        <name>Mg(2+)</name>
        <dbReference type="ChEBI" id="CHEBI:18420"/>
    </ligand>
</feature>
<dbReference type="InterPro" id="IPR045867">
    <property type="entry name" value="DNA-dir_RpoC_beta_prime"/>
</dbReference>
<dbReference type="InterPro" id="IPR007080">
    <property type="entry name" value="RNA_pol_Rpb1_1"/>
</dbReference>
<dbReference type="AlphaFoldDB" id="A0A1F4NT21"/>
<evidence type="ECO:0000256" key="5">
    <source>
        <dbReference type="ARBA" id="ARBA00023163"/>
    </source>
</evidence>
<feature type="domain" description="RNA polymerase N-terminal" evidence="9">
    <location>
        <begin position="289"/>
        <end position="568"/>
    </location>
</feature>
<dbReference type="Pfam" id="PF00623">
    <property type="entry name" value="RNA_pol_Rpb1_2"/>
    <property type="match status" value="1"/>
</dbReference>
<keyword evidence="7" id="KW-0460">Magnesium</keyword>
<dbReference type="PANTHER" id="PTHR19376:SF54">
    <property type="entry name" value="DNA-DIRECTED RNA POLYMERASE SUBUNIT BETA"/>
    <property type="match status" value="1"/>
</dbReference>
<keyword evidence="4 7" id="KW-0479">Metal-binding</keyword>
<dbReference type="SMART" id="SM00663">
    <property type="entry name" value="RPOLA_N"/>
    <property type="match status" value="1"/>
</dbReference>
<dbReference type="InterPro" id="IPR000722">
    <property type="entry name" value="RNA_pol_asu"/>
</dbReference>
<keyword evidence="3 7" id="KW-0548">Nucleotidyltransferase</keyword>
<evidence type="ECO:0000256" key="1">
    <source>
        <dbReference type="ARBA" id="ARBA00022478"/>
    </source>
</evidence>
<dbReference type="Pfam" id="PF05000">
    <property type="entry name" value="RNA_pol_Rpb1_4"/>
    <property type="match status" value="1"/>
</dbReference>